<dbReference type="AlphaFoldDB" id="A0A172XPW8"/>
<dbReference type="Proteomes" id="UP000077824">
    <property type="component" value="Chromosome"/>
</dbReference>
<dbReference type="RefSeq" id="WP_066749898.1">
    <property type="nucleotide sequence ID" value="NZ_CP015199.1"/>
</dbReference>
<protein>
    <submittedName>
        <fullName evidence="1">Uncharacterized protein</fullName>
    </submittedName>
</protein>
<accession>A0A172XPW8</accession>
<name>A0A172XPW8_9FLAO</name>
<dbReference type="KEGG" id="chh:A0O34_00095"/>
<organism evidence="1 2">
    <name type="scientific">Chryseobacterium glaciei</name>
    <dbReference type="NCBI Taxonomy" id="1685010"/>
    <lineage>
        <taxon>Bacteria</taxon>
        <taxon>Pseudomonadati</taxon>
        <taxon>Bacteroidota</taxon>
        <taxon>Flavobacteriia</taxon>
        <taxon>Flavobacteriales</taxon>
        <taxon>Weeksellaceae</taxon>
        <taxon>Chryseobacterium group</taxon>
        <taxon>Chryseobacterium</taxon>
    </lineage>
</organism>
<reference evidence="1 2" key="1">
    <citation type="submission" date="2016-04" db="EMBL/GenBank/DDBJ databases">
        <title>Complete Genome Sequence of Chryseobacterium sp. IHBB 10212.</title>
        <authorList>
            <person name="Pal M."/>
            <person name="Swarnkar M.K."/>
            <person name="Kaushal K."/>
            <person name="Chhibber S."/>
            <person name="Singh A.K."/>
            <person name="Gulati A."/>
        </authorList>
    </citation>
    <scope>NUCLEOTIDE SEQUENCE [LARGE SCALE GENOMIC DNA]</scope>
    <source>
        <strain evidence="1 2">IHBB 10212</strain>
    </source>
</reference>
<gene>
    <name evidence="1" type="ORF">A0O34_00095</name>
</gene>
<dbReference type="OrthoDB" id="1507195at2"/>
<keyword evidence="2" id="KW-1185">Reference proteome</keyword>
<evidence type="ECO:0000313" key="1">
    <source>
        <dbReference type="EMBL" id="ANF49053.1"/>
    </source>
</evidence>
<evidence type="ECO:0000313" key="2">
    <source>
        <dbReference type="Proteomes" id="UP000077824"/>
    </source>
</evidence>
<dbReference type="EMBL" id="CP015199">
    <property type="protein sequence ID" value="ANF49053.1"/>
    <property type="molecule type" value="Genomic_DNA"/>
</dbReference>
<proteinExistence type="predicted"/>
<sequence length="102" mass="11896">MIEGIKKVEAKDLKIGNYLINLGLIRKIEQDGDYYIITIRIKNEKHVLKFMPGEQLLIMENVIVDDPSEYLTSLRMINLAKDIFKTKRVHIDKKADLKPNIE</sequence>